<reference evidence="2 3" key="1">
    <citation type="journal article" date="2010" name="Nature">
        <title>The Ectocarpus genome and the independent evolution of multicellularity in brown algae.</title>
        <authorList>
            <person name="Cock J.M."/>
            <person name="Sterck L."/>
            <person name="Rouze P."/>
            <person name="Scornet D."/>
            <person name="Allen A.E."/>
            <person name="Amoutzias G."/>
            <person name="Anthouard V."/>
            <person name="Artiguenave F."/>
            <person name="Aury J.M."/>
            <person name="Badger J.H."/>
            <person name="Beszteri B."/>
            <person name="Billiau K."/>
            <person name="Bonnet E."/>
            <person name="Bothwell J.H."/>
            <person name="Bowler C."/>
            <person name="Boyen C."/>
            <person name="Brownlee C."/>
            <person name="Carrano C.J."/>
            <person name="Charrier B."/>
            <person name="Cho G.Y."/>
            <person name="Coelho S.M."/>
            <person name="Collen J."/>
            <person name="Corre E."/>
            <person name="Da Silva C."/>
            <person name="Delage L."/>
            <person name="Delaroque N."/>
            <person name="Dittami S.M."/>
            <person name="Doulbeau S."/>
            <person name="Elias M."/>
            <person name="Farnham G."/>
            <person name="Gachon C.M."/>
            <person name="Gschloessl B."/>
            <person name="Heesch S."/>
            <person name="Jabbari K."/>
            <person name="Jubin C."/>
            <person name="Kawai H."/>
            <person name="Kimura K."/>
            <person name="Kloareg B."/>
            <person name="Kupper F.C."/>
            <person name="Lang D."/>
            <person name="Le Bail A."/>
            <person name="Leblanc C."/>
            <person name="Lerouge P."/>
            <person name="Lohr M."/>
            <person name="Lopez P.J."/>
            <person name="Martens C."/>
            <person name="Maumus F."/>
            <person name="Michel G."/>
            <person name="Miranda-Saavedra D."/>
            <person name="Morales J."/>
            <person name="Moreau H."/>
            <person name="Motomura T."/>
            <person name="Nagasato C."/>
            <person name="Napoli C.A."/>
            <person name="Nelson D.R."/>
            <person name="Nyvall-Collen P."/>
            <person name="Peters A.F."/>
            <person name="Pommier C."/>
            <person name="Potin P."/>
            <person name="Poulain J."/>
            <person name="Quesneville H."/>
            <person name="Read B."/>
            <person name="Rensing S.A."/>
            <person name="Ritter A."/>
            <person name="Rousvoal S."/>
            <person name="Samanta M."/>
            <person name="Samson G."/>
            <person name="Schroeder D.C."/>
            <person name="Segurens B."/>
            <person name="Strittmatter M."/>
            <person name="Tonon T."/>
            <person name="Tregear J.W."/>
            <person name="Valentin K."/>
            <person name="von Dassow P."/>
            <person name="Yamagishi T."/>
            <person name="Van de Peer Y."/>
            <person name="Wincker P."/>
        </authorList>
    </citation>
    <scope>NUCLEOTIDE SEQUENCE [LARGE SCALE GENOMIC DNA]</scope>
    <source>
        <strain evidence="3">Ec32 / CCAP1310/4</strain>
    </source>
</reference>
<feature type="region of interest" description="Disordered" evidence="1">
    <location>
        <begin position="19"/>
        <end position="102"/>
    </location>
</feature>
<name>D7FY48_ECTSI</name>
<feature type="compositionally biased region" description="Low complexity" evidence="1">
    <location>
        <begin position="29"/>
        <end position="81"/>
    </location>
</feature>
<dbReference type="InParanoid" id="D7FY48"/>
<proteinExistence type="predicted"/>
<dbReference type="AlphaFoldDB" id="D7FY48"/>
<dbReference type="STRING" id="2880.D7FY48"/>
<dbReference type="EMBL" id="FN649750">
    <property type="protein sequence ID" value="CBJ26487.1"/>
    <property type="molecule type" value="Genomic_DNA"/>
</dbReference>
<evidence type="ECO:0000313" key="2">
    <source>
        <dbReference type="EMBL" id="CBJ26487.1"/>
    </source>
</evidence>
<evidence type="ECO:0000256" key="1">
    <source>
        <dbReference type="SAM" id="MobiDB-lite"/>
    </source>
</evidence>
<accession>D7FY48</accession>
<protein>
    <submittedName>
        <fullName evidence="2">Uncharacterized protein</fullName>
    </submittedName>
</protein>
<dbReference type="Proteomes" id="UP000002630">
    <property type="component" value="Linkage Group LG25"/>
</dbReference>
<organism evidence="2 3">
    <name type="scientific">Ectocarpus siliculosus</name>
    <name type="common">Brown alga</name>
    <name type="synonym">Conferva siliculosa</name>
    <dbReference type="NCBI Taxonomy" id="2880"/>
    <lineage>
        <taxon>Eukaryota</taxon>
        <taxon>Sar</taxon>
        <taxon>Stramenopiles</taxon>
        <taxon>Ochrophyta</taxon>
        <taxon>PX clade</taxon>
        <taxon>Phaeophyceae</taxon>
        <taxon>Ectocarpales</taxon>
        <taxon>Ectocarpaceae</taxon>
        <taxon>Ectocarpus</taxon>
    </lineage>
</organism>
<dbReference type="EMBL" id="FN648531">
    <property type="protein sequence ID" value="CBJ26487.1"/>
    <property type="molecule type" value="Genomic_DNA"/>
</dbReference>
<sequence length="276" mass="27216">MHGDPPPPTLVGLIYPVPTVPGPAPHYIETPAPIGGAPTTPGTAPVEAPVYSAPTGGEGSSTPGTAPTYPGTAPTTPGSAPVQAPVYTAPSPVSGPDSAPTSDIERCSNGVYGIESSNGKACCALTCGSCGGVGCSGRPGGSYDCCESEIVEEGEACAATGASPCYIDGDEVLNPVVPSMSPVVPEETDMPSGSGGGSYDFVSWDGDSMDDQFILCTNGVPGMESAGGEVCCLADCGQCGGVGCGEFGGEDCCVTEIMDYGQPCSETGTAPCYLDG</sequence>
<evidence type="ECO:0000313" key="3">
    <source>
        <dbReference type="Proteomes" id="UP000002630"/>
    </source>
</evidence>
<keyword evidence="3" id="KW-1185">Reference proteome</keyword>
<gene>
    <name evidence="2" type="ORF">Esi_0034_0004</name>
</gene>